<evidence type="ECO:0000256" key="1">
    <source>
        <dbReference type="SAM" id="SignalP"/>
    </source>
</evidence>
<evidence type="ECO:0000313" key="3">
    <source>
        <dbReference type="EMBL" id="TQD40555.1"/>
    </source>
</evidence>
<feature type="signal peptide" evidence="1">
    <location>
        <begin position="1"/>
        <end position="19"/>
    </location>
</feature>
<protein>
    <submittedName>
        <fullName evidence="3">Autotransporter outer membrane beta-barrel domain-containing protein</fullName>
    </submittedName>
</protein>
<keyword evidence="1" id="KW-0732">Signal</keyword>
<dbReference type="NCBIfam" id="TIGR01414">
    <property type="entry name" value="autotrans_barl"/>
    <property type="match status" value="1"/>
</dbReference>
<dbReference type="Proteomes" id="UP000317169">
    <property type="component" value="Unassembled WGS sequence"/>
</dbReference>
<dbReference type="AlphaFoldDB" id="A0A508A0T5"/>
<name>A0A508A0T5_9FLAO</name>
<dbReference type="InterPro" id="IPR005546">
    <property type="entry name" value="Autotransporte_beta"/>
</dbReference>
<sequence>MKKIALLSSLFFLGYTMQAQENDFPQNEVKLNIANTIAIASVEVGYERFIGFNQSIGAEILFNDRINYHSESGSRKFNTNSFKLGYNYYFGEETPGSGIYANPFLKYRFGDFEQDKQIPTGPETTEIKTVETDMNTFMVGIGAGYKWNFNNKFVIGPYVNIARNFSEEVKDRFSAIEFNAGLTVGYRF</sequence>
<dbReference type="GO" id="GO:0019867">
    <property type="term" value="C:outer membrane"/>
    <property type="evidence" value="ECO:0007669"/>
    <property type="project" value="InterPro"/>
</dbReference>
<dbReference type="InterPro" id="IPR036709">
    <property type="entry name" value="Autotransporte_beta_dom_sf"/>
</dbReference>
<dbReference type="OrthoDB" id="768080at2"/>
<keyword evidence="4" id="KW-1185">Reference proteome</keyword>
<feature type="chain" id="PRO_5021259805" evidence="1">
    <location>
        <begin position="20"/>
        <end position="188"/>
    </location>
</feature>
<dbReference type="RefSeq" id="WP_141420287.1">
    <property type="nucleotide sequence ID" value="NZ_VIAR01000001.1"/>
</dbReference>
<dbReference type="Pfam" id="PF03797">
    <property type="entry name" value="Autotransporter"/>
    <property type="match status" value="1"/>
</dbReference>
<proteinExistence type="predicted"/>
<dbReference type="EMBL" id="VIAR01000001">
    <property type="protein sequence ID" value="TQD40555.1"/>
    <property type="molecule type" value="Genomic_DNA"/>
</dbReference>
<evidence type="ECO:0000313" key="4">
    <source>
        <dbReference type="Proteomes" id="UP000317169"/>
    </source>
</evidence>
<feature type="domain" description="Autotransporter" evidence="2">
    <location>
        <begin position="64"/>
        <end position="162"/>
    </location>
</feature>
<evidence type="ECO:0000259" key="2">
    <source>
        <dbReference type="Pfam" id="PF03797"/>
    </source>
</evidence>
<gene>
    <name evidence="3" type="ORF">FKR84_00835</name>
</gene>
<reference evidence="3 4" key="1">
    <citation type="submission" date="2019-06" db="EMBL/GenBank/DDBJ databases">
        <title>Flavibacter putida gen. nov., sp. nov., a novel marine bacterium of the family Flavobacteriaceae isolated from coastal seawater.</title>
        <authorList>
            <person name="Feng X."/>
        </authorList>
    </citation>
    <scope>NUCLEOTIDE SEQUENCE [LARGE SCALE GENOMIC DNA]</scope>
    <source>
        <strain evidence="3 4">PLHSN227</strain>
    </source>
</reference>
<dbReference type="SUPFAM" id="SSF103515">
    <property type="entry name" value="Autotransporter"/>
    <property type="match status" value="1"/>
</dbReference>
<accession>A0A508A0T5</accession>
<dbReference type="InterPro" id="IPR006315">
    <property type="entry name" value="OM_autotransptr_brl_dom"/>
</dbReference>
<dbReference type="Gene3D" id="2.40.128.130">
    <property type="entry name" value="Autotransporter beta-domain"/>
    <property type="match status" value="1"/>
</dbReference>
<organism evidence="3 4">
    <name type="scientific">Haloflavibacter putidus</name>
    <dbReference type="NCBI Taxonomy" id="2576776"/>
    <lineage>
        <taxon>Bacteria</taxon>
        <taxon>Pseudomonadati</taxon>
        <taxon>Bacteroidota</taxon>
        <taxon>Flavobacteriia</taxon>
        <taxon>Flavobacteriales</taxon>
        <taxon>Flavobacteriaceae</taxon>
        <taxon>Haloflavibacter</taxon>
    </lineage>
</organism>
<comment type="caution">
    <text evidence="3">The sequence shown here is derived from an EMBL/GenBank/DDBJ whole genome shotgun (WGS) entry which is preliminary data.</text>
</comment>